<proteinExistence type="predicted"/>
<evidence type="ECO:0000313" key="3">
    <source>
        <dbReference type="Proteomes" id="UP000323824"/>
    </source>
</evidence>
<feature type="domain" description="Prokaryotic-type class I peptide chain release factors" evidence="1">
    <location>
        <begin position="20"/>
        <end position="36"/>
    </location>
</feature>
<dbReference type="GO" id="GO:0004045">
    <property type="term" value="F:peptidyl-tRNA hydrolase activity"/>
    <property type="evidence" value="ECO:0007669"/>
    <property type="project" value="UniProtKB-EC"/>
</dbReference>
<dbReference type="Gene3D" id="3.30.160.20">
    <property type="match status" value="1"/>
</dbReference>
<reference evidence="2 3" key="1">
    <citation type="submission" date="2019-02" db="EMBL/GenBank/DDBJ databases">
        <authorList>
            <person name="Fomenkov A."/>
            <person name="Dubinina G."/>
            <person name="Grabovich M."/>
            <person name="Vincze T."/>
            <person name="Roberts R.J."/>
        </authorList>
    </citation>
    <scope>NUCLEOTIDE SEQUENCE [LARGE SCALE GENOMIC DNA]</scope>
    <source>
        <strain evidence="2 3">P</strain>
    </source>
</reference>
<dbReference type="GO" id="GO:0043022">
    <property type="term" value="F:ribosome binding"/>
    <property type="evidence" value="ECO:0007669"/>
    <property type="project" value="TreeGrafter"/>
</dbReference>
<dbReference type="InterPro" id="IPR000352">
    <property type="entry name" value="Pep_chain_release_fac_I"/>
</dbReference>
<dbReference type="KEGG" id="sper:EW093_09270"/>
<dbReference type="PANTHER" id="PTHR47814">
    <property type="entry name" value="PEPTIDYL-TRNA HYDROLASE ARFB"/>
    <property type="match status" value="1"/>
</dbReference>
<gene>
    <name evidence="2" type="ORF">EW093_09270</name>
</gene>
<dbReference type="SUPFAM" id="SSF110916">
    <property type="entry name" value="Peptidyl-tRNA hydrolase domain-like"/>
    <property type="match status" value="1"/>
</dbReference>
<dbReference type="GO" id="GO:0003747">
    <property type="term" value="F:translation release factor activity"/>
    <property type="evidence" value="ECO:0007669"/>
    <property type="project" value="InterPro"/>
</dbReference>
<evidence type="ECO:0000313" key="2">
    <source>
        <dbReference type="EMBL" id="QEN04887.1"/>
    </source>
</evidence>
<dbReference type="EC" id="3.1.1.29" evidence="2"/>
<evidence type="ECO:0000259" key="1">
    <source>
        <dbReference type="PROSITE" id="PS00745"/>
    </source>
</evidence>
<dbReference type="GO" id="GO:0072344">
    <property type="term" value="P:rescue of stalled ribosome"/>
    <property type="evidence" value="ECO:0007669"/>
    <property type="project" value="TreeGrafter"/>
</dbReference>
<dbReference type="Pfam" id="PF00472">
    <property type="entry name" value="RF-1"/>
    <property type="match status" value="1"/>
</dbReference>
<organism evidence="2 3">
    <name type="scientific">Thiospirochaeta perfilievii</name>
    <dbReference type="NCBI Taxonomy" id="252967"/>
    <lineage>
        <taxon>Bacteria</taxon>
        <taxon>Pseudomonadati</taxon>
        <taxon>Spirochaetota</taxon>
        <taxon>Spirochaetia</taxon>
        <taxon>Spirochaetales</taxon>
        <taxon>Spirochaetaceae</taxon>
        <taxon>Thiospirochaeta</taxon>
    </lineage>
</organism>
<name>A0A5C1QBJ5_9SPIO</name>
<dbReference type="EMBL" id="CP035807">
    <property type="protein sequence ID" value="QEN04887.1"/>
    <property type="molecule type" value="Genomic_DNA"/>
</dbReference>
<dbReference type="AlphaFoldDB" id="A0A5C1QBJ5"/>
<keyword evidence="3" id="KW-1185">Reference proteome</keyword>
<reference evidence="2 3" key="2">
    <citation type="submission" date="2019-09" db="EMBL/GenBank/DDBJ databases">
        <title>Complete Genome Sequence and Methylome Analysis of free living Spirochaetas.</title>
        <authorList>
            <person name="Leshcheva N."/>
            <person name="Mikheeva N."/>
        </authorList>
    </citation>
    <scope>NUCLEOTIDE SEQUENCE [LARGE SCALE GENOMIC DNA]</scope>
    <source>
        <strain evidence="2 3">P</strain>
    </source>
</reference>
<sequence>MYTIILSRWIENNGLFKFSRSSGNGGQNVNKVNTKVTLFLKISQIEFLNENEKSRIVKSLENRINKDGELVISCEEERSQSKNRSKLIYKTVLLIEKSLIVKKRRKPTKPTKASKIRKIEAKKRQSLKKELRNTKGFY</sequence>
<dbReference type="RefSeq" id="WP_149568128.1">
    <property type="nucleotide sequence ID" value="NZ_CP035807.1"/>
</dbReference>
<dbReference type="PANTHER" id="PTHR47814:SF1">
    <property type="entry name" value="PEPTIDYL-TRNA HYDROLASE ARFB"/>
    <property type="match status" value="1"/>
</dbReference>
<dbReference type="PROSITE" id="PS00745">
    <property type="entry name" value="RF_PROK_I"/>
    <property type="match status" value="1"/>
</dbReference>
<dbReference type="OrthoDB" id="9815709at2"/>
<dbReference type="Proteomes" id="UP000323824">
    <property type="component" value="Chromosome"/>
</dbReference>
<protein>
    <submittedName>
        <fullName evidence="2">Aminoacyl-tRNA hydrolase</fullName>
        <ecNumber evidence="2">3.1.1.29</ecNumber>
    </submittedName>
</protein>
<accession>A0A5C1QBJ5</accession>
<dbReference type="NCBIfam" id="NF006718">
    <property type="entry name" value="PRK09256.1"/>
    <property type="match status" value="1"/>
</dbReference>
<keyword evidence="2" id="KW-0378">Hydrolase</keyword>